<feature type="compositionally biased region" description="Basic and acidic residues" evidence="3">
    <location>
        <begin position="17"/>
        <end position="32"/>
    </location>
</feature>
<evidence type="ECO:0000313" key="4">
    <source>
        <dbReference type="EnsemblMetazoa" id="RPRC008637-PA"/>
    </source>
</evidence>
<evidence type="ECO:0000256" key="1">
    <source>
        <dbReference type="ARBA" id="ARBA00022614"/>
    </source>
</evidence>
<proteinExistence type="predicted"/>
<dbReference type="HOGENOM" id="CLU_819693_0_0_1"/>
<keyword evidence="2" id="KW-0677">Repeat</keyword>
<keyword evidence="1" id="KW-0433">Leucine-rich repeat</keyword>
<dbReference type="STRING" id="13249.T1HX67"/>
<dbReference type="SMART" id="SM00365">
    <property type="entry name" value="LRR_SD22"/>
    <property type="match status" value="3"/>
</dbReference>
<organism evidence="4 5">
    <name type="scientific">Rhodnius prolixus</name>
    <name type="common">Triatomid bug</name>
    <dbReference type="NCBI Taxonomy" id="13249"/>
    <lineage>
        <taxon>Eukaryota</taxon>
        <taxon>Metazoa</taxon>
        <taxon>Ecdysozoa</taxon>
        <taxon>Arthropoda</taxon>
        <taxon>Hexapoda</taxon>
        <taxon>Insecta</taxon>
        <taxon>Pterygota</taxon>
        <taxon>Neoptera</taxon>
        <taxon>Paraneoptera</taxon>
        <taxon>Hemiptera</taxon>
        <taxon>Heteroptera</taxon>
        <taxon>Panheteroptera</taxon>
        <taxon>Cimicomorpha</taxon>
        <taxon>Reduviidae</taxon>
        <taxon>Triatominae</taxon>
        <taxon>Rhodnius</taxon>
    </lineage>
</organism>
<accession>T1HX67</accession>
<feature type="region of interest" description="Disordered" evidence="3">
    <location>
        <begin position="1"/>
        <end position="32"/>
    </location>
</feature>
<dbReference type="Pfam" id="PF00560">
    <property type="entry name" value="LRR_1"/>
    <property type="match status" value="1"/>
</dbReference>
<dbReference type="InterPro" id="IPR001611">
    <property type="entry name" value="Leu-rich_rpt"/>
</dbReference>
<keyword evidence="5" id="KW-1185">Reference proteome</keyword>
<dbReference type="InParanoid" id="T1HX67"/>
<dbReference type="AlphaFoldDB" id="T1HX67"/>
<protein>
    <submittedName>
        <fullName evidence="4">Uncharacterized protein</fullName>
    </submittedName>
</protein>
<dbReference type="EMBL" id="ACPB03000363">
    <property type="status" value="NOT_ANNOTATED_CDS"/>
    <property type="molecule type" value="Genomic_DNA"/>
</dbReference>
<dbReference type="InterPro" id="IPR050836">
    <property type="entry name" value="SDS22/Internalin_LRR"/>
</dbReference>
<dbReference type="RefSeq" id="XP_073981726.1">
    <property type="nucleotide sequence ID" value="XM_074125625.1"/>
</dbReference>
<dbReference type="EnsemblMetazoa" id="RPRC008637-RA">
    <property type="protein sequence ID" value="RPRC008637-PA"/>
    <property type="gene ID" value="RPRC008637"/>
</dbReference>
<dbReference type="GeneID" id="141452981"/>
<dbReference type="PANTHER" id="PTHR46652:SF3">
    <property type="entry name" value="LEUCINE-RICH REPEAT-CONTAINING PROTEIN 9"/>
    <property type="match status" value="1"/>
</dbReference>
<dbReference type="InterPro" id="IPR025875">
    <property type="entry name" value="Leu-rich_rpt_4"/>
</dbReference>
<dbReference type="PANTHER" id="PTHR46652">
    <property type="entry name" value="LEUCINE-RICH REPEAT AND IQ DOMAIN-CONTAINING PROTEIN 1-RELATED"/>
    <property type="match status" value="1"/>
</dbReference>
<evidence type="ECO:0000256" key="3">
    <source>
        <dbReference type="SAM" id="MobiDB-lite"/>
    </source>
</evidence>
<dbReference type="eggNOG" id="KOG0531">
    <property type="taxonomic scope" value="Eukaryota"/>
</dbReference>
<dbReference type="Pfam" id="PF12799">
    <property type="entry name" value="LRR_4"/>
    <property type="match status" value="1"/>
</dbReference>
<dbReference type="SUPFAM" id="SSF52058">
    <property type="entry name" value="L domain-like"/>
    <property type="match status" value="1"/>
</dbReference>
<evidence type="ECO:0000256" key="2">
    <source>
        <dbReference type="ARBA" id="ARBA00022737"/>
    </source>
</evidence>
<dbReference type="Gene3D" id="3.80.10.10">
    <property type="entry name" value="Ribonuclease Inhibitor"/>
    <property type="match status" value="2"/>
</dbReference>
<dbReference type="PROSITE" id="PS51450">
    <property type="entry name" value="LRR"/>
    <property type="match status" value="3"/>
</dbReference>
<dbReference type="InterPro" id="IPR032675">
    <property type="entry name" value="LRR_dom_sf"/>
</dbReference>
<dbReference type="VEuPathDB" id="VectorBase:RPRC008637"/>
<dbReference type="Proteomes" id="UP000015103">
    <property type="component" value="Unassembled WGS sequence"/>
</dbReference>
<name>T1HX67_RHOPR</name>
<reference evidence="4" key="1">
    <citation type="submission" date="2015-05" db="UniProtKB">
        <authorList>
            <consortium name="EnsemblMetazoa"/>
        </authorList>
    </citation>
    <scope>IDENTIFICATION</scope>
</reference>
<dbReference type="OMA" id="NPCTDES"/>
<evidence type="ECO:0000313" key="5">
    <source>
        <dbReference type="Proteomes" id="UP000015103"/>
    </source>
</evidence>
<dbReference type="RefSeq" id="XP_073981727.1">
    <property type="nucleotide sequence ID" value="XM_074125626.1"/>
</dbReference>
<sequence>MSDDNSSDISGGTEAEEEKKENLGEQAHEELQDEGRRRIKGFKTITKIEVKRFMTYEFDFEKQVFLPRALDLSNMGLTDIYPLIAHPYLTFLRLSNNRLTNKDLENLSYLPKLVSLYLDRNEITSTTIPKLEYLQQLSFEGNPISVIEPIDQPYLQILILNKTKIKNLQYVGINSTPVLLTLSASHCYLKSMVGDYALTMRNLYLSYNEIRRIEGLEGLVNLRILHLRSNRISRLSGLTVGLVKLEYVNLRENELTDPEELKKIQSLPSLRVLITKDNPLDDEMGSDIRPMILMYSLEIKRINKELTDDEEVEYARKLIYDLESKDAFSRDDVRFEGEE</sequence>